<evidence type="ECO:0000259" key="2">
    <source>
        <dbReference type="Pfam" id="PF14309"/>
    </source>
</evidence>
<feature type="region of interest" description="Disordered" evidence="1">
    <location>
        <begin position="677"/>
        <end position="699"/>
    </location>
</feature>
<dbReference type="Pfam" id="PF14309">
    <property type="entry name" value="DUF4378"/>
    <property type="match status" value="1"/>
</dbReference>
<feature type="domain" description="DUF4378" evidence="2">
    <location>
        <begin position="801"/>
        <end position="960"/>
    </location>
</feature>
<accession>A0A6A1VEP5</accession>
<feature type="region of interest" description="Disordered" evidence="1">
    <location>
        <begin position="423"/>
        <end position="445"/>
    </location>
</feature>
<protein>
    <recommendedName>
        <fullName evidence="6">DUF4378 domain-containing protein</fullName>
    </recommendedName>
</protein>
<sequence>MNENPEKSSSSLAIATEKRTHRPGGCVGIFFQLFDWNRRFAKKKLFSMKLLPPVRGKQASKKFKGGEKMPISKLHLIADENSGGFPNVKKNGNRRVDLEKKLEMRAPGLVARLMGLESMPTVHRDKPKKPSISDNYDKGEEKFRGSHGEFNKEELNLEKGGAKQESRPQKLQRTGTFESRAMTRFGAEALQIKSVLQRSRKHHHHHQKLPSPVKSPRISSGRNMSRSSRLIGAATRILEPGLQATSRAKCALTYSSSMHYSPKDEMVTEGNGVTSPEEWNQCSFNAGTSKPLMGQSSCQNCGNLVDFRPIFEEQPSAFSASSFVNGSSQDSGWNKSRPAASCHEQEKDAVFERSNDQAVPQVAQIKDSLRIHNEQITGAVSHKGQRQWHLSSHECKPQKDEASPIALKHRTQTDELMLLSRDKIPPRSKLSNLQSRRVSSVGNPSSGTKDFVALNRSLSGLSRPRMPTKVDNCRFDIDRKDCHGRDASTPQLRTPGRKRRTINVSGRAESRTYVSSNIAKERNVETETLTAKLMGSNAHSMDCNGRLACQGDQNRADGSKETDIVSFTFNSPIKHEAGIPTELEEKERVEDVKTSFQKPLPFRRDALGVLLEQKLKELTCQEDDELATGTPTKASAAMILQELISALTTEQPCSWDNHMFDKDIAFKTEAEMERLVGSSRERHHLSPGSVLEASFSSSSRDESPAHDKCDFNFCLFMFPNVCFKSLLAVPGHRLRPDSMDYSYNLLQPFNSDADLLDSATSLDKRRTDREMVTGFVRNVSKMLIDMNLMGARLAGTKLTHAKEVILNAELLFGSATPHNLDGMKSFLVSPRFLDELEAFARAAWINPVGFIGLEDTKEGNLLRRFLLDMLIECLDAKYGRYYSSGFKAWLRLPLCTTREQLILDVAEEVRRWTDLAGMIPDEIIEWEMSHSLGKWTDFDIEAFETGTEIDGDILQVLVEEIVMDVWDCRPGSVLNCV</sequence>
<name>A0A6A1VEP5_9ROSI</name>
<dbReference type="Pfam" id="PF14383">
    <property type="entry name" value="VARLMGL"/>
    <property type="match status" value="1"/>
</dbReference>
<feature type="region of interest" description="Disordered" evidence="1">
    <location>
        <begin position="198"/>
        <end position="226"/>
    </location>
</feature>
<dbReference type="Proteomes" id="UP000516437">
    <property type="component" value="Chromosome 6"/>
</dbReference>
<dbReference type="PANTHER" id="PTHR21726">
    <property type="entry name" value="PHOSPHATIDYLINOSITOL N-ACETYLGLUCOSAMINYLTRANSFERASE SUBUNIT P DOWN SYNDROME CRITICAL REGION PROTEIN 5 -RELATED"/>
    <property type="match status" value="1"/>
</dbReference>
<feature type="compositionally biased region" description="Basic and acidic residues" evidence="1">
    <location>
        <begin position="135"/>
        <end position="152"/>
    </location>
</feature>
<organism evidence="4 5">
    <name type="scientific">Morella rubra</name>
    <name type="common">Chinese bayberry</name>
    <dbReference type="NCBI Taxonomy" id="262757"/>
    <lineage>
        <taxon>Eukaryota</taxon>
        <taxon>Viridiplantae</taxon>
        <taxon>Streptophyta</taxon>
        <taxon>Embryophyta</taxon>
        <taxon>Tracheophyta</taxon>
        <taxon>Spermatophyta</taxon>
        <taxon>Magnoliopsida</taxon>
        <taxon>eudicotyledons</taxon>
        <taxon>Gunneridae</taxon>
        <taxon>Pentapetalae</taxon>
        <taxon>rosids</taxon>
        <taxon>fabids</taxon>
        <taxon>Fagales</taxon>
        <taxon>Myricaceae</taxon>
        <taxon>Morella</taxon>
    </lineage>
</organism>
<dbReference type="InterPro" id="IPR032795">
    <property type="entry name" value="DUF3741-assoc"/>
</dbReference>
<proteinExistence type="predicted"/>
<feature type="compositionally biased region" description="Basic residues" evidence="1">
    <location>
        <begin position="198"/>
        <end position="208"/>
    </location>
</feature>
<feature type="compositionally biased region" description="Polar residues" evidence="1">
    <location>
        <begin position="429"/>
        <end position="445"/>
    </location>
</feature>
<evidence type="ECO:0008006" key="6">
    <source>
        <dbReference type="Google" id="ProtNLM"/>
    </source>
</evidence>
<keyword evidence="5" id="KW-1185">Reference proteome</keyword>
<comment type="caution">
    <text evidence="4">The sequence shown here is derived from an EMBL/GenBank/DDBJ whole genome shotgun (WGS) entry which is preliminary data.</text>
</comment>
<evidence type="ECO:0000259" key="3">
    <source>
        <dbReference type="Pfam" id="PF14383"/>
    </source>
</evidence>
<dbReference type="PANTHER" id="PTHR21726:SF61">
    <property type="entry name" value="DNAA INITIATOR-ASSOCIATING PROTEIN"/>
    <property type="match status" value="1"/>
</dbReference>
<evidence type="ECO:0000256" key="1">
    <source>
        <dbReference type="SAM" id="MobiDB-lite"/>
    </source>
</evidence>
<dbReference type="OrthoDB" id="1928505at2759"/>
<dbReference type="EMBL" id="RXIC02000024">
    <property type="protein sequence ID" value="KAB1211213.1"/>
    <property type="molecule type" value="Genomic_DNA"/>
</dbReference>
<feature type="compositionally biased region" description="Polar residues" evidence="1">
    <location>
        <begin position="217"/>
        <end position="226"/>
    </location>
</feature>
<dbReference type="AlphaFoldDB" id="A0A6A1VEP5"/>
<feature type="domain" description="DUF3741" evidence="3">
    <location>
        <begin position="99"/>
        <end position="124"/>
    </location>
</feature>
<reference evidence="4 5" key="1">
    <citation type="journal article" date="2019" name="Plant Biotechnol. J.">
        <title>The red bayberry genome and genetic basis of sex determination.</title>
        <authorList>
            <person name="Jia H.M."/>
            <person name="Jia H.J."/>
            <person name="Cai Q.L."/>
            <person name="Wang Y."/>
            <person name="Zhao H.B."/>
            <person name="Yang W.F."/>
            <person name="Wang G.Y."/>
            <person name="Li Y.H."/>
            <person name="Zhan D.L."/>
            <person name="Shen Y.T."/>
            <person name="Niu Q.F."/>
            <person name="Chang L."/>
            <person name="Qiu J."/>
            <person name="Zhao L."/>
            <person name="Xie H.B."/>
            <person name="Fu W.Y."/>
            <person name="Jin J."/>
            <person name="Li X.W."/>
            <person name="Jiao Y."/>
            <person name="Zhou C.C."/>
            <person name="Tu T."/>
            <person name="Chai C.Y."/>
            <person name="Gao J.L."/>
            <person name="Fan L.J."/>
            <person name="van de Weg E."/>
            <person name="Wang J.Y."/>
            <person name="Gao Z.S."/>
        </authorList>
    </citation>
    <scope>NUCLEOTIDE SEQUENCE [LARGE SCALE GENOMIC DNA]</scope>
    <source>
        <tissue evidence="4">Leaves</tissue>
    </source>
</reference>
<evidence type="ECO:0000313" key="5">
    <source>
        <dbReference type="Proteomes" id="UP000516437"/>
    </source>
</evidence>
<feature type="region of interest" description="Disordered" evidence="1">
    <location>
        <begin position="121"/>
        <end position="152"/>
    </location>
</feature>
<evidence type="ECO:0000313" key="4">
    <source>
        <dbReference type="EMBL" id="KAB1211213.1"/>
    </source>
</evidence>
<gene>
    <name evidence="4" type="ORF">CJ030_MR6G021597</name>
</gene>
<dbReference type="InterPro" id="IPR025486">
    <property type="entry name" value="DUF4378"/>
</dbReference>